<sequence>MSARGCFNRLALNRDLVLELAEQPRCDRPDNEHDDGEDERHWQAQVGLRQPGCRERGEDHGRENRQR</sequence>
<feature type="compositionally biased region" description="Basic and acidic residues" evidence="1">
    <location>
        <begin position="52"/>
        <end position="67"/>
    </location>
</feature>
<evidence type="ECO:0000256" key="1">
    <source>
        <dbReference type="SAM" id="MobiDB-lite"/>
    </source>
</evidence>
<protein>
    <submittedName>
        <fullName evidence="2">Uncharacterized protein</fullName>
    </submittedName>
</protein>
<gene>
    <name evidence="2" type="ORF">SDC9_161378</name>
</gene>
<organism evidence="2">
    <name type="scientific">bioreactor metagenome</name>
    <dbReference type="NCBI Taxonomy" id="1076179"/>
    <lineage>
        <taxon>unclassified sequences</taxon>
        <taxon>metagenomes</taxon>
        <taxon>ecological metagenomes</taxon>
    </lineage>
</organism>
<reference evidence="2" key="1">
    <citation type="submission" date="2019-08" db="EMBL/GenBank/DDBJ databases">
        <authorList>
            <person name="Kucharzyk K."/>
            <person name="Murdoch R.W."/>
            <person name="Higgins S."/>
            <person name="Loffler F."/>
        </authorList>
    </citation>
    <scope>NUCLEOTIDE SEQUENCE</scope>
</reference>
<name>A0A645FKG2_9ZZZZ</name>
<feature type="region of interest" description="Disordered" evidence="1">
    <location>
        <begin position="25"/>
        <end position="67"/>
    </location>
</feature>
<dbReference type="EMBL" id="VSSQ01060646">
    <property type="protein sequence ID" value="MPN14052.1"/>
    <property type="molecule type" value="Genomic_DNA"/>
</dbReference>
<dbReference type="AlphaFoldDB" id="A0A645FKG2"/>
<accession>A0A645FKG2</accession>
<proteinExistence type="predicted"/>
<comment type="caution">
    <text evidence="2">The sequence shown here is derived from an EMBL/GenBank/DDBJ whole genome shotgun (WGS) entry which is preliminary data.</text>
</comment>
<evidence type="ECO:0000313" key="2">
    <source>
        <dbReference type="EMBL" id="MPN14052.1"/>
    </source>
</evidence>